<evidence type="ECO:0000313" key="3">
    <source>
        <dbReference type="Proteomes" id="UP000765509"/>
    </source>
</evidence>
<organism evidence="2 3">
    <name type="scientific">Austropuccinia psidii MF-1</name>
    <dbReference type="NCBI Taxonomy" id="1389203"/>
    <lineage>
        <taxon>Eukaryota</taxon>
        <taxon>Fungi</taxon>
        <taxon>Dikarya</taxon>
        <taxon>Basidiomycota</taxon>
        <taxon>Pucciniomycotina</taxon>
        <taxon>Pucciniomycetes</taxon>
        <taxon>Pucciniales</taxon>
        <taxon>Sphaerophragmiaceae</taxon>
        <taxon>Austropuccinia</taxon>
    </lineage>
</organism>
<accession>A0A9Q3DQH1</accession>
<evidence type="ECO:0000313" key="2">
    <source>
        <dbReference type="EMBL" id="MBW0505803.1"/>
    </source>
</evidence>
<name>A0A9Q3DQH1_9BASI</name>
<comment type="caution">
    <text evidence="2">The sequence shown here is derived from an EMBL/GenBank/DDBJ whole genome shotgun (WGS) entry which is preliminary data.</text>
</comment>
<proteinExistence type="predicted"/>
<protein>
    <submittedName>
        <fullName evidence="2">Uncharacterized protein</fullName>
    </submittedName>
</protein>
<feature type="region of interest" description="Disordered" evidence="1">
    <location>
        <begin position="1"/>
        <end position="87"/>
    </location>
</feature>
<sequence>MPREQIPRQPTPGPSGTQWSEDVSHKPSQHNEPPIPGLSQSSKPPEDVPTCEPEPEVALTQSTKEPFSRPTTPRSVIIIDNTPVGSP</sequence>
<keyword evidence="3" id="KW-1185">Reference proteome</keyword>
<dbReference type="AlphaFoldDB" id="A0A9Q3DQH1"/>
<dbReference type="Proteomes" id="UP000765509">
    <property type="component" value="Unassembled WGS sequence"/>
</dbReference>
<evidence type="ECO:0000256" key="1">
    <source>
        <dbReference type="SAM" id="MobiDB-lite"/>
    </source>
</evidence>
<dbReference type="EMBL" id="AVOT02018706">
    <property type="protein sequence ID" value="MBW0505803.1"/>
    <property type="molecule type" value="Genomic_DNA"/>
</dbReference>
<feature type="compositionally biased region" description="Polar residues" evidence="1">
    <location>
        <begin position="59"/>
        <end position="74"/>
    </location>
</feature>
<reference evidence="2" key="1">
    <citation type="submission" date="2021-03" db="EMBL/GenBank/DDBJ databases">
        <title>Draft genome sequence of rust myrtle Austropuccinia psidii MF-1, a brazilian biotype.</title>
        <authorList>
            <person name="Quecine M.C."/>
            <person name="Pachon D.M.R."/>
            <person name="Bonatelli M.L."/>
            <person name="Correr F.H."/>
            <person name="Franceschini L.M."/>
            <person name="Leite T.F."/>
            <person name="Margarido G.R.A."/>
            <person name="Almeida C.A."/>
            <person name="Ferrarezi J.A."/>
            <person name="Labate C.A."/>
        </authorList>
    </citation>
    <scope>NUCLEOTIDE SEQUENCE</scope>
    <source>
        <strain evidence="2">MF-1</strain>
    </source>
</reference>
<gene>
    <name evidence="2" type="ORF">O181_045518</name>
</gene>